<reference evidence="13" key="2">
    <citation type="submission" date="2015-01" db="EMBL/GenBank/DDBJ databases">
        <title>Evolutionary Origins and Diversification of the Mycorrhizal Mutualists.</title>
        <authorList>
            <consortium name="DOE Joint Genome Institute"/>
            <consortium name="Mycorrhizal Genomics Consortium"/>
            <person name="Kohler A."/>
            <person name="Kuo A."/>
            <person name="Nagy L.G."/>
            <person name="Floudas D."/>
            <person name="Copeland A."/>
            <person name="Barry K.W."/>
            <person name="Cichocki N."/>
            <person name="Veneault-Fourrey C."/>
            <person name="LaButti K."/>
            <person name="Lindquist E.A."/>
            <person name="Lipzen A."/>
            <person name="Lundell T."/>
            <person name="Morin E."/>
            <person name="Murat C."/>
            <person name="Riley R."/>
            <person name="Ohm R."/>
            <person name="Sun H."/>
            <person name="Tunlid A."/>
            <person name="Henrissat B."/>
            <person name="Grigoriev I.V."/>
            <person name="Hibbett D.S."/>
            <person name="Martin F."/>
        </authorList>
    </citation>
    <scope>NUCLEOTIDE SEQUENCE [LARGE SCALE GENOMIC DNA]</scope>
    <source>
        <strain evidence="13">ATCC 200175</strain>
    </source>
</reference>
<feature type="compositionally biased region" description="Basic and acidic residues" evidence="10">
    <location>
        <begin position="348"/>
        <end position="358"/>
    </location>
</feature>
<feature type="region of interest" description="Disordered" evidence="10">
    <location>
        <begin position="1"/>
        <end position="39"/>
    </location>
</feature>
<dbReference type="HOGENOM" id="CLU_018501_0_0_1"/>
<keyword evidence="5 9" id="KW-0863">Zinc-finger</keyword>
<dbReference type="SMART" id="SM00184">
    <property type="entry name" value="RING"/>
    <property type="match status" value="1"/>
</dbReference>
<evidence type="ECO:0000259" key="11">
    <source>
        <dbReference type="PROSITE" id="PS50089"/>
    </source>
</evidence>
<feature type="non-terminal residue" evidence="12">
    <location>
        <position position="637"/>
    </location>
</feature>
<evidence type="ECO:0000256" key="4">
    <source>
        <dbReference type="ARBA" id="ARBA00022723"/>
    </source>
</evidence>
<feature type="compositionally biased region" description="Polar residues" evidence="10">
    <location>
        <begin position="431"/>
        <end position="440"/>
    </location>
</feature>
<dbReference type="InterPro" id="IPR001841">
    <property type="entry name" value="Znf_RING"/>
</dbReference>
<feature type="region of interest" description="Disordered" evidence="10">
    <location>
        <begin position="291"/>
        <end position="496"/>
    </location>
</feature>
<feature type="region of interest" description="Disordered" evidence="10">
    <location>
        <begin position="554"/>
        <end position="637"/>
    </location>
</feature>
<keyword evidence="7" id="KW-0805">Transcription regulation</keyword>
<dbReference type="PANTHER" id="PTHR46077:SF1">
    <property type="entry name" value="TOP1 BINDING ARGININE_SERINE RICH PROTEIN, E3 UBIQUITIN LIGASE"/>
    <property type="match status" value="1"/>
</dbReference>
<evidence type="ECO:0000256" key="6">
    <source>
        <dbReference type="ARBA" id="ARBA00022833"/>
    </source>
</evidence>
<protein>
    <recommendedName>
        <fullName evidence="2">RING-type E3 ubiquitin transferase</fullName>
        <ecNumber evidence="2">2.3.2.27</ecNumber>
    </recommendedName>
</protein>
<evidence type="ECO:0000256" key="2">
    <source>
        <dbReference type="ARBA" id="ARBA00012483"/>
    </source>
</evidence>
<accession>A0A0C9T959</accession>
<feature type="compositionally biased region" description="Basic and acidic residues" evidence="10">
    <location>
        <begin position="326"/>
        <end position="340"/>
    </location>
</feature>
<keyword evidence="4" id="KW-0479">Metal-binding</keyword>
<reference evidence="12 13" key="1">
    <citation type="submission" date="2014-06" db="EMBL/GenBank/DDBJ databases">
        <authorList>
            <consortium name="DOE Joint Genome Institute"/>
            <person name="Kuo A."/>
            <person name="Kohler A."/>
            <person name="Nagy L.G."/>
            <person name="Floudas D."/>
            <person name="Copeland A."/>
            <person name="Barry K.W."/>
            <person name="Cichocki N."/>
            <person name="Veneault-Fourrey C."/>
            <person name="LaButti K."/>
            <person name="Lindquist E.A."/>
            <person name="Lipzen A."/>
            <person name="Lundell T."/>
            <person name="Morin E."/>
            <person name="Murat C."/>
            <person name="Sun H."/>
            <person name="Tunlid A."/>
            <person name="Henrissat B."/>
            <person name="Grigoriev I.V."/>
            <person name="Hibbett D.S."/>
            <person name="Martin F."/>
            <person name="Nordberg H.P."/>
            <person name="Cantor M.N."/>
            <person name="Hua S.X."/>
        </authorList>
    </citation>
    <scope>NUCLEOTIDE SEQUENCE [LARGE SCALE GENOMIC DNA]</scope>
    <source>
        <strain evidence="12 13">ATCC 200175</strain>
    </source>
</reference>
<feature type="compositionally biased region" description="Basic and acidic residues" evidence="10">
    <location>
        <begin position="393"/>
        <end position="403"/>
    </location>
</feature>
<proteinExistence type="predicted"/>
<feature type="compositionally biased region" description="Basic and acidic residues" evidence="10">
    <location>
        <begin position="419"/>
        <end position="428"/>
    </location>
</feature>
<dbReference type="Pfam" id="PF00097">
    <property type="entry name" value="zf-C3HC4"/>
    <property type="match status" value="1"/>
</dbReference>
<feature type="compositionally biased region" description="Basic and acidic residues" evidence="10">
    <location>
        <begin position="376"/>
        <end position="386"/>
    </location>
</feature>
<evidence type="ECO:0000313" key="12">
    <source>
        <dbReference type="EMBL" id="KIJ04787.1"/>
    </source>
</evidence>
<dbReference type="EMBL" id="KN821515">
    <property type="protein sequence ID" value="KIJ04787.1"/>
    <property type="molecule type" value="Genomic_DNA"/>
</dbReference>
<keyword evidence="3" id="KW-0808">Transferase</keyword>
<dbReference type="EC" id="2.3.2.27" evidence="2"/>
<name>A0A0C9T959_PAXIN</name>
<evidence type="ECO:0000256" key="7">
    <source>
        <dbReference type="ARBA" id="ARBA00023015"/>
    </source>
</evidence>
<sequence>MGESHAASPPSKRIKLESSPSPSPEQQSPKDPGVNGDSEDLELEDRCSICLQSFLDRTIISTCAHEFCFECILLWSDQSRKCPLCSRSFDNSYLIHRIRSQYDYQKHYLPPPPPSPSLLSTGESRARALRNTRRVRQWGRRERQQREEADQLERAVARRRWIYQHGLYAKHVASNPYTRYRPFPTPAQFTGSPDLVSRMTTFLRRELRVWPNLDVEFLTTFTISLMKSIDIRAESAVRLLSEFLDLDTPYVEGRHANAEHFAHEIYCYLRSPYRDLNTYDEVVQYDTPSDITLPQEIDRGSRWIEEPSRRSRSSVSSPRRSPSRSNSEHRSPTPNRENRAEYPLSAGHPRDSSAEGRHSSRPRRRRGRGRSPSDLPRGRREHESSKHPSRRSTSPDRVQDTQNHDQQSGPLRDFNWAAGRDEEAHHPIEPLSSQFTSSAVGTKGQDDTSQTPPIRPRDKKGKQKEKENTEDQVCANDTPRSRCDNSMSATSLGGPDEKIHTLVKSSLSLPADTIGEAGDRGDQVQDISLRNLTRKRPTGALVRPPRNRTLLESVQAHLARPRRVTEPKEKSSRPCASENEQPAPSLDLTGNNATGTTSSLLRHTASSNGQTTDGSSSFAAHSHTRPGPIQIIDIKSP</sequence>
<dbReference type="Proteomes" id="UP000053647">
    <property type="component" value="Unassembled WGS sequence"/>
</dbReference>
<evidence type="ECO:0000256" key="8">
    <source>
        <dbReference type="ARBA" id="ARBA00023163"/>
    </source>
</evidence>
<dbReference type="GO" id="GO:0006513">
    <property type="term" value="P:protein monoubiquitination"/>
    <property type="evidence" value="ECO:0007669"/>
    <property type="project" value="TreeGrafter"/>
</dbReference>
<dbReference type="SUPFAM" id="SSF57850">
    <property type="entry name" value="RING/U-box"/>
    <property type="match status" value="1"/>
</dbReference>
<keyword evidence="8" id="KW-0804">Transcription</keyword>
<comment type="catalytic activity">
    <reaction evidence="1">
        <text>S-ubiquitinyl-[E2 ubiquitin-conjugating enzyme]-L-cysteine + [acceptor protein]-L-lysine = [E2 ubiquitin-conjugating enzyme]-L-cysteine + N(6)-ubiquitinyl-[acceptor protein]-L-lysine.</text>
        <dbReference type="EC" id="2.3.2.27"/>
    </reaction>
</comment>
<feature type="compositionally biased region" description="Low complexity" evidence="10">
    <location>
        <begin position="313"/>
        <end position="325"/>
    </location>
</feature>
<dbReference type="GO" id="GO:0000209">
    <property type="term" value="P:protein polyubiquitination"/>
    <property type="evidence" value="ECO:0007669"/>
    <property type="project" value="TreeGrafter"/>
</dbReference>
<keyword evidence="13" id="KW-1185">Reference proteome</keyword>
<dbReference type="GO" id="GO:0061630">
    <property type="term" value="F:ubiquitin protein ligase activity"/>
    <property type="evidence" value="ECO:0007669"/>
    <property type="project" value="UniProtKB-EC"/>
</dbReference>
<dbReference type="AlphaFoldDB" id="A0A0C9T959"/>
<dbReference type="PROSITE" id="PS00518">
    <property type="entry name" value="ZF_RING_1"/>
    <property type="match status" value="1"/>
</dbReference>
<evidence type="ECO:0000256" key="9">
    <source>
        <dbReference type="PROSITE-ProRule" id="PRU00175"/>
    </source>
</evidence>
<feature type="compositionally biased region" description="Basic and acidic residues" evidence="10">
    <location>
        <begin position="563"/>
        <end position="572"/>
    </location>
</feature>
<evidence type="ECO:0000256" key="5">
    <source>
        <dbReference type="ARBA" id="ARBA00022771"/>
    </source>
</evidence>
<evidence type="ECO:0000256" key="10">
    <source>
        <dbReference type="SAM" id="MobiDB-lite"/>
    </source>
</evidence>
<dbReference type="InterPro" id="IPR017907">
    <property type="entry name" value="Znf_RING_CS"/>
</dbReference>
<evidence type="ECO:0000313" key="13">
    <source>
        <dbReference type="Proteomes" id="UP000053647"/>
    </source>
</evidence>
<feature type="domain" description="RING-type" evidence="11">
    <location>
        <begin position="47"/>
        <end position="86"/>
    </location>
</feature>
<evidence type="ECO:0000256" key="3">
    <source>
        <dbReference type="ARBA" id="ARBA00022679"/>
    </source>
</evidence>
<dbReference type="InterPro" id="IPR013083">
    <property type="entry name" value="Znf_RING/FYVE/PHD"/>
</dbReference>
<dbReference type="GO" id="GO:0008270">
    <property type="term" value="F:zinc ion binding"/>
    <property type="evidence" value="ECO:0007669"/>
    <property type="project" value="UniProtKB-KW"/>
</dbReference>
<dbReference type="InterPro" id="IPR018957">
    <property type="entry name" value="Znf_C3HC4_RING-type"/>
</dbReference>
<keyword evidence="6" id="KW-0862">Zinc</keyword>
<evidence type="ECO:0000256" key="1">
    <source>
        <dbReference type="ARBA" id="ARBA00000900"/>
    </source>
</evidence>
<feature type="compositionally biased region" description="Low complexity" evidence="10">
    <location>
        <begin position="17"/>
        <end position="29"/>
    </location>
</feature>
<feature type="compositionally biased region" description="Polar residues" evidence="10">
    <location>
        <begin position="578"/>
        <end position="619"/>
    </location>
</feature>
<gene>
    <name evidence="12" type="ORF">PAXINDRAFT_141716</name>
</gene>
<organism evidence="12 13">
    <name type="scientific">Paxillus involutus ATCC 200175</name>
    <dbReference type="NCBI Taxonomy" id="664439"/>
    <lineage>
        <taxon>Eukaryota</taxon>
        <taxon>Fungi</taxon>
        <taxon>Dikarya</taxon>
        <taxon>Basidiomycota</taxon>
        <taxon>Agaricomycotina</taxon>
        <taxon>Agaricomycetes</taxon>
        <taxon>Agaricomycetidae</taxon>
        <taxon>Boletales</taxon>
        <taxon>Paxilineae</taxon>
        <taxon>Paxillaceae</taxon>
        <taxon>Paxillus</taxon>
    </lineage>
</organism>
<dbReference type="PROSITE" id="PS50089">
    <property type="entry name" value="ZF_RING_2"/>
    <property type="match status" value="1"/>
</dbReference>
<dbReference type="Gene3D" id="3.30.40.10">
    <property type="entry name" value="Zinc/RING finger domain, C3HC4 (zinc finger)"/>
    <property type="match status" value="1"/>
</dbReference>
<feature type="compositionally biased region" description="Basic and acidic residues" evidence="10">
    <location>
        <begin position="296"/>
        <end position="309"/>
    </location>
</feature>
<feature type="compositionally biased region" description="Basic residues" evidence="10">
    <location>
        <begin position="359"/>
        <end position="369"/>
    </location>
</feature>
<dbReference type="PANTHER" id="PTHR46077">
    <property type="entry name" value="E3 UBIQUITIN-PROTEIN LIGASE TOPORS"/>
    <property type="match status" value="1"/>
</dbReference>
<dbReference type="OrthoDB" id="21204at2759"/>